<dbReference type="Pfam" id="PF01527">
    <property type="entry name" value="HTH_Tnp_1"/>
    <property type="match status" value="1"/>
</dbReference>
<evidence type="ECO:0000313" key="2">
    <source>
        <dbReference type="Proteomes" id="UP001239414"/>
    </source>
</evidence>
<name>A0ABT7FS53_9CORY</name>
<dbReference type="InterPro" id="IPR009057">
    <property type="entry name" value="Homeodomain-like_sf"/>
</dbReference>
<proteinExistence type="predicted"/>
<accession>A0ABT7FS53</accession>
<comment type="caution">
    <text evidence="1">The sequence shown here is derived from an EMBL/GenBank/DDBJ whole genome shotgun (WGS) entry which is preliminary data.</text>
</comment>
<dbReference type="EMBL" id="JASNUO010000008">
    <property type="protein sequence ID" value="MDK4248110.1"/>
    <property type="molecule type" value="Genomic_DNA"/>
</dbReference>
<organism evidence="1 2">
    <name type="scientific">Corynebacterium accolens</name>
    <dbReference type="NCBI Taxonomy" id="38284"/>
    <lineage>
        <taxon>Bacteria</taxon>
        <taxon>Bacillati</taxon>
        <taxon>Actinomycetota</taxon>
        <taxon>Actinomycetes</taxon>
        <taxon>Mycobacteriales</taxon>
        <taxon>Corynebacteriaceae</taxon>
        <taxon>Corynebacterium</taxon>
    </lineage>
</organism>
<keyword evidence="2" id="KW-1185">Reference proteome</keyword>
<evidence type="ECO:0000313" key="1">
    <source>
        <dbReference type="EMBL" id="MDK4248110.1"/>
    </source>
</evidence>
<dbReference type="RefSeq" id="WP_284612765.1">
    <property type="nucleotide sequence ID" value="NZ_JASNUO010000008.1"/>
</dbReference>
<dbReference type="SUPFAM" id="SSF46689">
    <property type="entry name" value="Homeodomain-like"/>
    <property type="match status" value="1"/>
</dbReference>
<sequence>MVKKFGTHTPEQFVRKLDAAQEFRESGSNMAQIWIEIGISESILNRWQSTYAAMTKSEAKELQRLCEENTRLKRLLGHAELYKEALRELSEGNF</sequence>
<dbReference type="InterPro" id="IPR002514">
    <property type="entry name" value="Transposase_8"/>
</dbReference>
<dbReference type="Proteomes" id="UP001239414">
    <property type="component" value="Unassembled WGS sequence"/>
</dbReference>
<reference evidence="1 2" key="1">
    <citation type="submission" date="2023-05" db="EMBL/GenBank/DDBJ databases">
        <title>Metabolic capabilities are highly conserved among human nasal-associated Corynebacterium species in pangenomic analyses.</title>
        <authorList>
            <person name="Tran T.H."/>
            <person name="Roberts A.Q."/>
            <person name="Escapa I.F."/>
            <person name="Gao W."/>
            <person name="Conlan S."/>
            <person name="Kong H."/>
            <person name="Segre J.A."/>
            <person name="Kelly M.S."/>
            <person name="Lemon K.P."/>
        </authorList>
    </citation>
    <scope>NUCLEOTIDE SEQUENCE [LARGE SCALE GENOMIC DNA]</scope>
    <source>
        <strain evidence="1 2">KPL3802</strain>
    </source>
</reference>
<gene>
    <name evidence="1" type="ORF">QPX34_08810</name>
</gene>
<protein>
    <submittedName>
        <fullName evidence="1">Transposase</fullName>
    </submittedName>
</protein>